<dbReference type="InterPro" id="IPR056741">
    <property type="entry name" value="BLTP1_M"/>
</dbReference>
<keyword evidence="4" id="KW-1185">Reference proteome</keyword>
<dbReference type="OMA" id="SERFNHA"/>
<dbReference type="GO" id="GO:0048488">
    <property type="term" value="P:synaptic vesicle endocytosis"/>
    <property type="evidence" value="ECO:0007669"/>
    <property type="project" value="TreeGrafter"/>
</dbReference>
<feature type="region of interest" description="Disordered" evidence="1">
    <location>
        <begin position="729"/>
        <end position="749"/>
    </location>
</feature>
<dbReference type="KEGG" id="dse:6614450"/>
<dbReference type="GO" id="GO:0098793">
    <property type="term" value="C:presynapse"/>
    <property type="evidence" value="ECO:0007669"/>
    <property type="project" value="GOC"/>
</dbReference>
<evidence type="ECO:0000313" key="3">
    <source>
        <dbReference type="EMBL" id="EDW55529.1"/>
    </source>
</evidence>
<feature type="compositionally biased region" description="Basic and acidic residues" evidence="1">
    <location>
        <begin position="1311"/>
        <end position="1320"/>
    </location>
</feature>
<feature type="domain" description="Bridge-like lipid transfer protein family member 1 middle region" evidence="2">
    <location>
        <begin position="1379"/>
        <end position="1439"/>
    </location>
</feature>
<dbReference type="EMBL" id="CH480822">
    <property type="protein sequence ID" value="EDW55529.1"/>
    <property type="molecule type" value="Genomic_DNA"/>
</dbReference>
<feature type="compositionally biased region" description="Polar residues" evidence="1">
    <location>
        <begin position="352"/>
        <end position="361"/>
    </location>
</feature>
<feature type="domain" description="Bridge-like lipid transfer protein family member 1 middle region" evidence="2">
    <location>
        <begin position="364"/>
        <end position="619"/>
    </location>
</feature>
<feature type="domain" description="Bridge-like lipid transfer protein family member 1 middle region" evidence="2">
    <location>
        <begin position="744"/>
        <end position="927"/>
    </location>
</feature>
<feature type="region of interest" description="Disordered" evidence="1">
    <location>
        <begin position="632"/>
        <end position="664"/>
    </location>
</feature>
<feature type="domain" description="Bridge-like lipid transfer protein family member 1 middle region" evidence="2">
    <location>
        <begin position="1095"/>
        <end position="1299"/>
    </location>
</feature>
<dbReference type="InterPro" id="IPR033616">
    <property type="entry name" value="BLTP1"/>
</dbReference>
<dbReference type="Proteomes" id="UP000001292">
    <property type="component" value="Unassembled WGS sequence"/>
</dbReference>
<dbReference type="PhylomeDB" id="B4I573"/>
<feature type="compositionally biased region" description="Low complexity" evidence="1">
    <location>
        <begin position="1325"/>
        <end position="1336"/>
    </location>
</feature>
<organism evidence="4">
    <name type="scientific">Drosophila sechellia</name>
    <name type="common">Fruit fly</name>
    <dbReference type="NCBI Taxonomy" id="7238"/>
    <lineage>
        <taxon>Eukaryota</taxon>
        <taxon>Metazoa</taxon>
        <taxon>Ecdysozoa</taxon>
        <taxon>Arthropoda</taxon>
        <taxon>Hexapoda</taxon>
        <taxon>Insecta</taxon>
        <taxon>Pterygota</taxon>
        <taxon>Neoptera</taxon>
        <taxon>Endopterygota</taxon>
        <taxon>Diptera</taxon>
        <taxon>Brachycera</taxon>
        <taxon>Muscomorpha</taxon>
        <taxon>Ephydroidea</taxon>
        <taxon>Drosophilidae</taxon>
        <taxon>Drosophila</taxon>
        <taxon>Sophophora</taxon>
    </lineage>
</organism>
<sequence length="1443" mass="158389">MVEAAVPTIQSMHLLSVVNFIHTSCIAKVNNDNILKRDQSLSYWSQVHSNSKRSTTERHLQGPGDSFLSDVYEESISTKTQGLIVLPKVSITMLQSSIVEEIISVAALDNVQDLSCVSLLTFYMEGISTKFHLGKTTRASMHNVYIQQTVQSGSSNKKGGIMKGTRALLAHLSSQTRPDNVQGEPILIETSEKQLEELVITLDIGRAHAQLRRLKTEGQSCTQDSPIIVTAIPEHKSKVLFECLKMPESTGIESIGYIMFECGLEGVGVKIVKRSHFEKSENSKEELAEMAGAGAGGGASAGGFNLNDLVGQGDGAAGSGDGGATSKAEAAWRLITKKPPTPKTPKEKFQPASDSNISAETSGAEKGKSTPKPPDEDVEKGTSTASAQPGAQKPTAGAGTNTKDNYDKVLSNVKETDKTSSCVIELKAVWFNFAAPPCVPITRKIDLTRLDWNLLSTASPAITAWMNPSNRLAMKIVSLMKALHTRQTAVAACLMAEAMDNEKIQRNPKIKKSRYANNYTLLSKTLQEDPSCQLCYIMQKLVLDEGVQRIETIFKQHDVPHLNTLRQGIIVLSRQWKNTLYNPILFEHQYKNKLARPINVTFSFPQNEEDAENDECEGDVEMGAFAGVVENPEESAPYGHEGANHGNASQRSTSTSPNIHQPRRGIQMLPIISGLVEKQVPEFEYGALQEGSLSSTNSVNKFWLVAENHKEDLYFWMAKQQDNKKKHFTEKEHARPAPPKMTEHAGQTRSGIMQDSIKLLDAHLIFEPLLTCLGVMPQQMINKFSNADISSLENFGTNLSLIGTFDSIRVDIVVSEAGDKKNSAQKPAKLNKKSNGGRASIMMDTPLFLCERVGVELEVLKMSDGMVDQARQNVIYMSRRQLKKHTSTVINFSLNVRFISQQVNMPLLRLLHQICNMYQNVKDAQNEFHDQPELSKKSQTKDECSLASEPTDIVPFNSMSERFNHAENYSDERYDKFNETMPTMLARPRPGGFAPIIQLTPSPNAKNRPQSFAQKLRSTGKSVKGKLGYTNLNESSSSPLRDSPTMSLHEQNILKMSTESKASLNGACATSVSGDYQNTLTKAGMPTMAPMLETPNCWKTIYHLLELYGTMPETKTVVQRSSLNEHKSKSAGFAHDEDDLASAPTPLPQHREMLLVDASSQERTRLIVFGVAKIHKTRLLATLSGLKLESEITTLNSTATWRKKARPVSLECSLTGQVGRAMIVLLEGVAPSQQTVVKVTVGKSQTLYSSLSKRGKDKNSGLLSIGAVNIDIPQHPVALHGMMTRSSKQLSSTLQELRVKRNSGRSTLRSHTAEEPDSPFHARNSGGASSGTGVASEMRERTVSGGAGAQQQPQQAARRAAHMAQSKTGTGQHQNGLLQPLVMQFNVLLQSLSINAALLPSLQAQYRMNHVSSMGVTGQRAKFVIDLPTHTLSFNTKIQVSFK</sequence>
<reference evidence="3 4" key="1">
    <citation type="journal article" date="2007" name="Nature">
        <title>Evolution of genes and genomes on the Drosophila phylogeny.</title>
        <authorList>
            <consortium name="Drosophila 12 Genomes Consortium"/>
            <person name="Clark A.G."/>
            <person name="Eisen M.B."/>
            <person name="Smith D.R."/>
            <person name="Bergman C.M."/>
            <person name="Oliver B."/>
            <person name="Markow T.A."/>
            <person name="Kaufman T.C."/>
            <person name="Kellis M."/>
            <person name="Gelbart W."/>
            <person name="Iyer V.N."/>
            <person name="Pollard D.A."/>
            <person name="Sackton T.B."/>
            <person name="Larracuente A.M."/>
            <person name="Singh N.D."/>
            <person name="Abad J.P."/>
            <person name="Abt D.N."/>
            <person name="Adryan B."/>
            <person name="Aguade M."/>
            <person name="Akashi H."/>
            <person name="Anderson W.W."/>
            <person name="Aquadro C.F."/>
            <person name="Ardell D.H."/>
            <person name="Arguello R."/>
            <person name="Artieri C.G."/>
            <person name="Barbash D.A."/>
            <person name="Barker D."/>
            <person name="Barsanti P."/>
            <person name="Batterham P."/>
            <person name="Batzoglou S."/>
            <person name="Begun D."/>
            <person name="Bhutkar A."/>
            <person name="Blanco E."/>
            <person name="Bosak S.A."/>
            <person name="Bradley R.K."/>
            <person name="Brand A.D."/>
            <person name="Brent M.R."/>
            <person name="Brooks A.N."/>
            <person name="Brown R.H."/>
            <person name="Butlin R.K."/>
            <person name="Caggese C."/>
            <person name="Calvi B.R."/>
            <person name="Bernardo de Carvalho A."/>
            <person name="Caspi A."/>
            <person name="Castrezana S."/>
            <person name="Celniker S.E."/>
            <person name="Chang J.L."/>
            <person name="Chapple C."/>
            <person name="Chatterji S."/>
            <person name="Chinwalla A."/>
            <person name="Civetta A."/>
            <person name="Clifton S.W."/>
            <person name="Comeron J.M."/>
            <person name="Costello J.C."/>
            <person name="Coyne J.A."/>
            <person name="Daub J."/>
            <person name="David R.G."/>
            <person name="Delcher A.L."/>
            <person name="Delehaunty K."/>
            <person name="Do C.B."/>
            <person name="Ebling H."/>
            <person name="Edwards K."/>
            <person name="Eickbush T."/>
            <person name="Evans J.D."/>
            <person name="Filipski A."/>
            <person name="Findeiss S."/>
            <person name="Freyhult E."/>
            <person name="Fulton L."/>
            <person name="Fulton R."/>
            <person name="Garcia A.C."/>
            <person name="Gardiner A."/>
            <person name="Garfield D.A."/>
            <person name="Garvin B.E."/>
            <person name="Gibson G."/>
            <person name="Gilbert D."/>
            <person name="Gnerre S."/>
            <person name="Godfrey J."/>
            <person name="Good R."/>
            <person name="Gotea V."/>
            <person name="Gravely B."/>
            <person name="Greenberg A.J."/>
            <person name="Griffiths-Jones S."/>
            <person name="Gross S."/>
            <person name="Guigo R."/>
            <person name="Gustafson E.A."/>
            <person name="Haerty W."/>
            <person name="Hahn M.W."/>
            <person name="Halligan D.L."/>
            <person name="Halpern A.L."/>
            <person name="Halter G.M."/>
            <person name="Han M.V."/>
            <person name="Heger A."/>
            <person name="Hillier L."/>
            <person name="Hinrichs A.S."/>
            <person name="Holmes I."/>
            <person name="Hoskins R.A."/>
            <person name="Hubisz M.J."/>
            <person name="Hultmark D."/>
            <person name="Huntley M.A."/>
            <person name="Jaffe D.B."/>
            <person name="Jagadeeshan S."/>
            <person name="Jeck W.R."/>
            <person name="Johnson J."/>
            <person name="Jones C.D."/>
            <person name="Jordan W.C."/>
            <person name="Karpen G.H."/>
            <person name="Kataoka E."/>
            <person name="Keightley P.D."/>
            <person name="Kheradpour P."/>
            <person name="Kirkness E.F."/>
            <person name="Koerich L.B."/>
            <person name="Kristiansen K."/>
            <person name="Kudrna D."/>
            <person name="Kulathinal R.J."/>
            <person name="Kumar S."/>
            <person name="Kwok R."/>
            <person name="Lander E."/>
            <person name="Langley C.H."/>
            <person name="Lapoint R."/>
            <person name="Lazzaro B.P."/>
            <person name="Lee S.J."/>
            <person name="Levesque L."/>
            <person name="Li R."/>
            <person name="Lin C.F."/>
            <person name="Lin M.F."/>
            <person name="Lindblad-Toh K."/>
            <person name="Llopart A."/>
            <person name="Long M."/>
            <person name="Low L."/>
            <person name="Lozovsky E."/>
            <person name="Lu J."/>
            <person name="Luo M."/>
            <person name="Machado C.A."/>
            <person name="Makalowski W."/>
            <person name="Marzo M."/>
            <person name="Matsuda M."/>
            <person name="Matzkin L."/>
            <person name="McAllister B."/>
            <person name="McBride C.S."/>
            <person name="McKernan B."/>
            <person name="McKernan K."/>
            <person name="Mendez-Lago M."/>
            <person name="Minx P."/>
            <person name="Mollenhauer M.U."/>
            <person name="Montooth K."/>
            <person name="Mount S.M."/>
            <person name="Mu X."/>
            <person name="Myers E."/>
            <person name="Negre B."/>
            <person name="Newfeld S."/>
            <person name="Nielsen R."/>
            <person name="Noor M.A."/>
            <person name="O'Grady P."/>
            <person name="Pachter L."/>
            <person name="Papaceit M."/>
            <person name="Parisi M.J."/>
            <person name="Parisi M."/>
            <person name="Parts L."/>
            <person name="Pedersen J.S."/>
            <person name="Pesole G."/>
            <person name="Phillippy A.M."/>
            <person name="Ponting C.P."/>
            <person name="Pop M."/>
            <person name="Porcelli D."/>
            <person name="Powell J.R."/>
            <person name="Prohaska S."/>
            <person name="Pruitt K."/>
            <person name="Puig M."/>
            <person name="Quesneville H."/>
            <person name="Ram K.R."/>
            <person name="Rand D."/>
            <person name="Rasmussen M.D."/>
            <person name="Reed L.K."/>
            <person name="Reenan R."/>
            <person name="Reily A."/>
            <person name="Remington K.A."/>
            <person name="Rieger T.T."/>
            <person name="Ritchie M.G."/>
            <person name="Robin C."/>
            <person name="Rogers Y.H."/>
            <person name="Rohde C."/>
            <person name="Rozas J."/>
            <person name="Rubenfield M.J."/>
            <person name="Ruiz A."/>
            <person name="Russo S."/>
            <person name="Salzberg S.L."/>
            <person name="Sanchez-Gracia A."/>
            <person name="Saranga D.J."/>
            <person name="Sato H."/>
            <person name="Schaeffer S.W."/>
            <person name="Schatz M.C."/>
            <person name="Schlenke T."/>
            <person name="Schwartz R."/>
            <person name="Segarra C."/>
            <person name="Singh R.S."/>
            <person name="Sirot L."/>
            <person name="Sirota M."/>
            <person name="Sisneros N.B."/>
            <person name="Smith C.D."/>
            <person name="Smith T.F."/>
            <person name="Spieth J."/>
            <person name="Stage D.E."/>
            <person name="Stark A."/>
            <person name="Stephan W."/>
            <person name="Strausberg R.L."/>
            <person name="Strempel S."/>
            <person name="Sturgill D."/>
            <person name="Sutton G."/>
            <person name="Sutton G.G."/>
            <person name="Tao W."/>
            <person name="Teichmann S."/>
            <person name="Tobari Y.N."/>
            <person name="Tomimura Y."/>
            <person name="Tsolas J.M."/>
            <person name="Valente V.L."/>
            <person name="Venter E."/>
            <person name="Venter J.C."/>
            <person name="Vicario S."/>
            <person name="Vieira F.G."/>
            <person name="Vilella A.J."/>
            <person name="Villasante A."/>
            <person name="Walenz B."/>
            <person name="Wang J."/>
            <person name="Wasserman M."/>
            <person name="Watts T."/>
            <person name="Wilson D."/>
            <person name="Wilson R.K."/>
            <person name="Wing R.A."/>
            <person name="Wolfner M.F."/>
            <person name="Wong A."/>
            <person name="Wong G.K."/>
            <person name="Wu C.I."/>
            <person name="Wu G."/>
            <person name="Yamamoto D."/>
            <person name="Yang H.P."/>
            <person name="Yang S.P."/>
            <person name="Yorke J.A."/>
            <person name="Yoshida K."/>
            <person name="Zdobnov E."/>
            <person name="Zhang P."/>
            <person name="Zhang Y."/>
            <person name="Zimin A.V."/>
            <person name="Baldwin J."/>
            <person name="Abdouelleil A."/>
            <person name="Abdulkadir J."/>
            <person name="Abebe A."/>
            <person name="Abera B."/>
            <person name="Abreu J."/>
            <person name="Acer S.C."/>
            <person name="Aftuck L."/>
            <person name="Alexander A."/>
            <person name="An P."/>
            <person name="Anderson E."/>
            <person name="Anderson S."/>
            <person name="Arachi H."/>
            <person name="Azer M."/>
            <person name="Bachantsang P."/>
            <person name="Barry A."/>
            <person name="Bayul T."/>
            <person name="Berlin A."/>
            <person name="Bessette D."/>
            <person name="Bloom T."/>
            <person name="Blye J."/>
            <person name="Boguslavskiy L."/>
            <person name="Bonnet C."/>
            <person name="Boukhgalter B."/>
            <person name="Bourzgui I."/>
            <person name="Brown A."/>
            <person name="Cahill P."/>
            <person name="Channer S."/>
            <person name="Cheshatsang Y."/>
            <person name="Chuda L."/>
            <person name="Citroen M."/>
            <person name="Collymore A."/>
            <person name="Cooke P."/>
            <person name="Costello M."/>
            <person name="D'Aco K."/>
            <person name="Daza R."/>
            <person name="De Haan G."/>
            <person name="DeGray S."/>
            <person name="DeMaso C."/>
            <person name="Dhargay N."/>
            <person name="Dooley K."/>
            <person name="Dooley E."/>
            <person name="Doricent M."/>
            <person name="Dorje P."/>
            <person name="Dorjee K."/>
            <person name="Dupes A."/>
            <person name="Elong R."/>
            <person name="Falk J."/>
            <person name="Farina A."/>
            <person name="Faro S."/>
            <person name="Ferguson D."/>
            <person name="Fisher S."/>
            <person name="Foley C.D."/>
            <person name="Franke A."/>
            <person name="Friedrich D."/>
            <person name="Gadbois L."/>
            <person name="Gearin G."/>
            <person name="Gearin C.R."/>
            <person name="Giannoukos G."/>
            <person name="Goode T."/>
            <person name="Graham J."/>
            <person name="Grandbois E."/>
            <person name="Grewal S."/>
            <person name="Gyaltsen K."/>
            <person name="Hafez N."/>
            <person name="Hagos B."/>
            <person name="Hall J."/>
            <person name="Henson C."/>
            <person name="Hollinger A."/>
            <person name="Honan T."/>
            <person name="Huard M.D."/>
            <person name="Hughes L."/>
            <person name="Hurhula B."/>
            <person name="Husby M.E."/>
            <person name="Kamat A."/>
            <person name="Kanga B."/>
            <person name="Kashin S."/>
            <person name="Khazanovich D."/>
            <person name="Kisner P."/>
            <person name="Lance K."/>
            <person name="Lara M."/>
            <person name="Lee W."/>
            <person name="Lennon N."/>
            <person name="Letendre F."/>
            <person name="LeVine R."/>
            <person name="Lipovsky A."/>
            <person name="Liu X."/>
            <person name="Liu J."/>
            <person name="Liu S."/>
            <person name="Lokyitsang T."/>
            <person name="Lokyitsang Y."/>
            <person name="Lubonja R."/>
            <person name="Lui A."/>
            <person name="MacDonald P."/>
            <person name="Magnisalis V."/>
            <person name="Maru K."/>
            <person name="Matthews C."/>
            <person name="McCusker W."/>
            <person name="McDonough S."/>
            <person name="Mehta T."/>
            <person name="Meldrim J."/>
            <person name="Meneus L."/>
            <person name="Mihai O."/>
            <person name="Mihalev A."/>
            <person name="Mihova T."/>
            <person name="Mittelman R."/>
            <person name="Mlenga V."/>
            <person name="Montmayeur A."/>
            <person name="Mulrain L."/>
            <person name="Navidi A."/>
            <person name="Naylor J."/>
            <person name="Negash T."/>
            <person name="Nguyen T."/>
            <person name="Nguyen N."/>
            <person name="Nicol R."/>
            <person name="Norbu C."/>
            <person name="Norbu N."/>
            <person name="Novod N."/>
            <person name="O'Neill B."/>
            <person name="Osman S."/>
            <person name="Markiewicz E."/>
            <person name="Oyono O.L."/>
            <person name="Patti C."/>
            <person name="Phunkhang P."/>
            <person name="Pierre F."/>
            <person name="Priest M."/>
            <person name="Raghuraman S."/>
            <person name="Rege F."/>
            <person name="Reyes R."/>
            <person name="Rise C."/>
            <person name="Rogov P."/>
            <person name="Ross K."/>
            <person name="Ryan E."/>
            <person name="Settipalli S."/>
            <person name="Shea T."/>
            <person name="Sherpa N."/>
            <person name="Shi L."/>
            <person name="Shih D."/>
            <person name="Sparrow T."/>
            <person name="Spaulding J."/>
            <person name="Stalker J."/>
            <person name="Stange-Thomann N."/>
            <person name="Stavropoulos S."/>
            <person name="Stone C."/>
            <person name="Strader C."/>
            <person name="Tesfaye S."/>
            <person name="Thomson T."/>
            <person name="Thoulutsang Y."/>
            <person name="Thoulutsang D."/>
            <person name="Topham K."/>
            <person name="Topping I."/>
            <person name="Tsamla T."/>
            <person name="Vassiliev H."/>
            <person name="Vo A."/>
            <person name="Wangchuk T."/>
            <person name="Wangdi T."/>
            <person name="Weiand M."/>
            <person name="Wilkinson J."/>
            <person name="Wilson A."/>
            <person name="Yadav S."/>
            <person name="Young G."/>
            <person name="Yu Q."/>
            <person name="Zembek L."/>
            <person name="Zhong D."/>
            <person name="Zimmer A."/>
            <person name="Zwirko Z."/>
            <person name="Jaffe D.B."/>
            <person name="Alvarez P."/>
            <person name="Brockman W."/>
            <person name="Butler J."/>
            <person name="Chin C."/>
            <person name="Gnerre S."/>
            <person name="Grabherr M."/>
            <person name="Kleber M."/>
            <person name="Mauceli E."/>
            <person name="MacCallum I."/>
        </authorList>
    </citation>
    <scope>NUCLEOTIDE SEQUENCE [LARGE SCALE GENOMIC DNA]</scope>
    <source>
        <strain evidence="4">Rob3c / Tucson 14021-0248.25</strain>
    </source>
</reference>
<dbReference type="HOGENOM" id="CLU_251743_0_0_1"/>
<feature type="compositionally biased region" description="Polar residues" evidence="1">
    <location>
        <begin position="1285"/>
        <end position="1295"/>
    </location>
</feature>
<feature type="region of interest" description="Disordered" evidence="1">
    <location>
        <begin position="1016"/>
        <end position="1046"/>
    </location>
</feature>
<protein>
    <submittedName>
        <fullName evidence="3">GM17220</fullName>
    </submittedName>
</protein>
<evidence type="ECO:0000259" key="2">
    <source>
        <dbReference type="Pfam" id="PF25039"/>
    </source>
</evidence>
<feature type="compositionally biased region" description="Low complexity" evidence="1">
    <location>
        <begin position="1349"/>
        <end position="1365"/>
    </location>
</feature>
<accession>B4I573</accession>
<dbReference type="Pfam" id="PF25039">
    <property type="entry name" value="BLTP1_M"/>
    <property type="match status" value="4"/>
</dbReference>
<gene>
    <name evidence="3" type="primary">Dsec\GM17220</name>
    <name evidence="3" type="ORF">Dsec_GM17220</name>
</gene>
<name>B4I573_DROSE</name>
<feature type="region of interest" description="Disordered" evidence="1">
    <location>
        <begin position="1285"/>
        <end position="1373"/>
    </location>
</feature>
<feature type="compositionally biased region" description="Polar residues" evidence="1">
    <location>
        <begin position="1030"/>
        <end position="1046"/>
    </location>
</feature>
<dbReference type="PANTHER" id="PTHR31640">
    <property type="entry name" value="TRANSMEMBRANE PROTEIN KIAA1109"/>
    <property type="match status" value="1"/>
</dbReference>
<feature type="compositionally biased region" description="Polar residues" evidence="1">
    <location>
        <begin position="646"/>
        <end position="659"/>
    </location>
</feature>
<evidence type="ECO:0000313" key="4">
    <source>
        <dbReference type="Proteomes" id="UP000001292"/>
    </source>
</evidence>
<dbReference type="STRING" id="7238.B4I573"/>
<feature type="region of interest" description="Disordered" evidence="1">
    <location>
        <begin position="335"/>
        <end position="405"/>
    </location>
</feature>
<proteinExistence type="predicted"/>
<evidence type="ECO:0000256" key="1">
    <source>
        <dbReference type="SAM" id="MobiDB-lite"/>
    </source>
</evidence>
<dbReference type="PANTHER" id="PTHR31640:SF1">
    <property type="entry name" value="BRIDGE-LIKE LIPID TRANSFER PROTEIN FAMILY MEMBER 1"/>
    <property type="match status" value="1"/>
</dbReference>